<proteinExistence type="predicted"/>
<organism evidence="1 2">
    <name type="scientific">Caulifigura coniformis</name>
    <dbReference type="NCBI Taxonomy" id="2527983"/>
    <lineage>
        <taxon>Bacteria</taxon>
        <taxon>Pseudomonadati</taxon>
        <taxon>Planctomycetota</taxon>
        <taxon>Planctomycetia</taxon>
        <taxon>Planctomycetales</taxon>
        <taxon>Planctomycetaceae</taxon>
        <taxon>Caulifigura</taxon>
    </lineage>
</organism>
<keyword evidence="2" id="KW-1185">Reference proteome</keyword>
<dbReference type="InParanoid" id="A0A517SFK1"/>
<dbReference type="Proteomes" id="UP000315700">
    <property type="component" value="Chromosome"/>
</dbReference>
<evidence type="ECO:0008006" key="3">
    <source>
        <dbReference type="Google" id="ProtNLM"/>
    </source>
</evidence>
<evidence type="ECO:0000313" key="1">
    <source>
        <dbReference type="EMBL" id="QDT54906.1"/>
    </source>
</evidence>
<protein>
    <recommendedName>
        <fullName evidence="3">Lipocalin-like domain-containing protein</fullName>
    </recommendedName>
</protein>
<dbReference type="AlphaFoldDB" id="A0A517SFK1"/>
<name>A0A517SFK1_9PLAN</name>
<accession>A0A517SFK1</accession>
<dbReference type="KEGG" id="ccos:Pan44_29450"/>
<gene>
    <name evidence="1" type="ORF">Pan44_29450</name>
</gene>
<reference evidence="1 2" key="1">
    <citation type="submission" date="2019-02" db="EMBL/GenBank/DDBJ databases">
        <title>Deep-cultivation of Planctomycetes and their phenomic and genomic characterization uncovers novel biology.</title>
        <authorList>
            <person name="Wiegand S."/>
            <person name="Jogler M."/>
            <person name="Boedeker C."/>
            <person name="Pinto D."/>
            <person name="Vollmers J."/>
            <person name="Rivas-Marin E."/>
            <person name="Kohn T."/>
            <person name="Peeters S.H."/>
            <person name="Heuer A."/>
            <person name="Rast P."/>
            <person name="Oberbeckmann S."/>
            <person name="Bunk B."/>
            <person name="Jeske O."/>
            <person name="Meyerdierks A."/>
            <person name="Storesund J.E."/>
            <person name="Kallscheuer N."/>
            <person name="Luecker S."/>
            <person name="Lage O.M."/>
            <person name="Pohl T."/>
            <person name="Merkel B.J."/>
            <person name="Hornburger P."/>
            <person name="Mueller R.-W."/>
            <person name="Bruemmer F."/>
            <person name="Labrenz M."/>
            <person name="Spormann A.M."/>
            <person name="Op den Camp H."/>
            <person name="Overmann J."/>
            <person name="Amann R."/>
            <person name="Jetten M.S.M."/>
            <person name="Mascher T."/>
            <person name="Medema M.H."/>
            <person name="Devos D.P."/>
            <person name="Kaster A.-K."/>
            <person name="Ovreas L."/>
            <person name="Rohde M."/>
            <person name="Galperin M.Y."/>
            <person name="Jogler C."/>
        </authorList>
    </citation>
    <scope>NUCLEOTIDE SEQUENCE [LARGE SCALE GENOMIC DNA]</scope>
    <source>
        <strain evidence="1 2">Pan44</strain>
    </source>
</reference>
<sequence length="157" mass="17868">MEPSTPPTKKRRRRWLVVAFVLVLVTTAAWWCWPRGDARFVGKWRMVWQKDSSVYGTVTFRSNGTASQVDSIAREPHRYSWRVQDETLIVGSVFPAATPVGLRHMLAAFFCGFRGGTVSLDSNDASTMLLSEISSDRFVIRRPESSEFNLILTRIPE</sequence>
<evidence type="ECO:0000313" key="2">
    <source>
        <dbReference type="Proteomes" id="UP000315700"/>
    </source>
</evidence>
<dbReference type="EMBL" id="CP036271">
    <property type="protein sequence ID" value="QDT54906.1"/>
    <property type="molecule type" value="Genomic_DNA"/>
</dbReference>